<proteinExistence type="predicted"/>
<sequence>MHQKLYLNKQDLSPIKIKNAIFLNKMQQVLNFDSSNKMSYRIQIKLQFIERKLQQKQYVKQLNISYYFIWHIGFMIAESPDLLSYLLAQDMETVTLLYFIKKEEHSNRFSCLKYNLISPSKKLIKIFHESYCICQNNLI</sequence>
<protein>
    <submittedName>
        <fullName evidence="1">Uncharacterized protein</fullName>
    </submittedName>
</protein>
<accession>A0A8S1X361</accession>
<dbReference type="EMBL" id="CAJJDO010000108">
    <property type="protein sequence ID" value="CAD8195009.1"/>
    <property type="molecule type" value="Genomic_DNA"/>
</dbReference>
<name>A0A8S1X361_9CILI</name>
<reference evidence="1" key="1">
    <citation type="submission" date="2021-01" db="EMBL/GenBank/DDBJ databases">
        <authorList>
            <consortium name="Genoscope - CEA"/>
            <person name="William W."/>
        </authorList>
    </citation>
    <scope>NUCLEOTIDE SEQUENCE</scope>
</reference>
<evidence type="ECO:0000313" key="1">
    <source>
        <dbReference type="EMBL" id="CAD8195009.1"/>
    </source>
</evidence>
<dbReference type="Proteomes" id="UP000689195">
    <property type="component" value="Unassembled WGS sequence"/>
</dbReference>
<evidence type="ECO:0000313" key="2">
    <source>
        <dbReference type="Proteomes" id="UP000689195"/>
    </source>
</evidence>
<gene>
    <name evidence="1" type="ORF">PPENT_87.1.T1080079</name>
</gene>
<comment type="caution">
    <text evidence="1">The sequence shown here is derived from an EMBL/GenBank/DDBJ whole genome shotgun (WGS) entry which is preliminary data.</text>
</comment>
<keyword evidence="2" id="KW-1185">Reference proteome</keyword>
<dbReference type="AlphaFoldDB" id="A0A8S1X361"/>
<organism evidence="1 2">
    <name type="scientific">Paramecium pentaurelia</name>
    <dbReference type="NCBI Taxonomy" id="43138"/>
    <lineage>
        <taxon>Eukaryota</taxon>
        <taxon>Sar</taxon>
        <taxon>Alveolata</taxon>
        <taxon>Ciliophora</taxon>
        <taxon>Intramacronucleata</taxon>
        <taxon>Oligohymenophorea</taxon>
        <taxon>Peniculida</taxon>
        <taxon>Parameciidae</taxon>
        <taxon>Paramecium</taxon>
    </lineage>
</organism>